<feature type="transmembrane region" description="Helical" evidence="2">
    <location>
        <begin position="191"/>
        <end position="210"/>
    </location>
</feature>
<dbReference type="InterPro" id="IPR011723">
    <property type="entry name" value="Znf/thioredoxin_put"/>
</dbReference>
<feature type="domain" description="Zinc finger/thioredoxin putative" evidence="3">
    <location>
        <begin position="1"/>
        <end position="36"/>
    </location>
</feature>
<accession>A0A926S6G7</accession>
<protein>
    <submittedName>
        <fullName evidence="4">Thioredoxin</fullName>
    </submittedName>
</protein>
<keyword evidence="2" id="KW-1133">Transmembrane helix</keyword>
<feature type="compositionally biased region" description="Acidic residues" evidence="1">
    <location>
        <begin position="85"/>
        <end position="94"/>
    </location>
</feature>
<comment type="caution">
    <text evidence="4">The sequence shown here is derived from an EMBL/GenBank/DDBJ whole genome shotgun (WGS) entry which is preliminary data.</text>
</comment>
<evidence type="ECO:0000313" key="4">
    <source>
        <dbReference type="EMBL" id="MBD1546472.1"/>
    </source>
</evidence>
<feature type="compositionally biased region" description="Basic and acidic residues" evidence="1">
    <location>
        <begin position="147"/>
        <end position="156"/>
    </location>
</feature>
<evidence type="ECO:0000313" key="5">
    <source>
        <dbReference type="Proteomes" id="UP000598467"/>
    </source>
</evidence>
<dbReference type="NCBIfam" id="TIGR02098">
    <property type="entry name" value="MJ0042_CXXC"/>
    <property type="match status" value="1"/>
</dbReference>
<gene>
    <name evidence="4" type="ORF">HK439_09375</name>
</gene>
<keyword evidence="2" id="KW-0812">Transmembrane</keyword>
<feature type="compositionally biased region" description="Low complexity" evidence="1">
    <location>
        <begin position="117"/>
        <end position="130"/>
    </location>
</feature>
<dbReference type="RefSeq" id="WP_190291143.1">
    <property type="nucleotide sequence ID" value="NZ_JABFCZ010000009.1"/>
</dbReference>
<evidence type="ECO:0000259" key="3">
    <source>
        <dbReference type="Pfam" id="PF13717"/>
    </source>
</evidence>
<dbReference type="AlphaFoldDB" id="A0A926S6G7"/>
<name>A0A926S6G7_9HYPH</name>
<organism evidence="4 5">
    <name type="scientific">Roseibium aggregatum</name>
    <dbReference type="NCBI Taxonomy" id="187304"/>
    <lineage>
        <taxon>Bacteria</taxon>
        <taxon>Pseudomonadati</taxon>
        <taxon>Pseudomonadota</taxon>
        <taxon>Alphaproteobacteria</taxon>
        <taxon>Hyphomicrobiales</taxon>
        <taxon>Stappiaceae</taxon>
        <taxon>Roseibium</taxon>
    </lineage>
</organism>
<feature type="compositionally biased region" description="Acidic residues" evidence="1">
    <location>
        <begin position="102"/>
        <end position="114"/>
    </location>
</feature>
<keyword evidence="2" id="KW-0472">Membrane</keyword>
<dbReference type="Pfam" id="PF13717">
    <property type="entry name" value="Zn_ribbon_4"/>
    <property type="match status" value="1"/>
</dbReference>
<evidence type="ECO:0000256" key="2">
    <source>
        <dbReference type="SAM" id="Phobius"/>
    </source>
</evidence>
<reference evidence="4" key="1">
    <citation type="submission" date="2020-05" db="EMBL/GenBank/DDBJ databases">
        <title>Identification of trans-AT polyketide cluster in two marine bacteria, producers of a novel glutaramide-containing polyketide sesbanimide D and analogs.</title>
        <authorList>
            <person name="Kacar D."/>
            <person name="Rodriguez P."/>
            <person name="Canedo L."/>
            <person name="Gonzalez E."/>
            <person name="Galan B."/>
            <person name="De La Calle F."/>
            <person name="Garcia J.L."/>
        </authorList>
    </citation>
    <scope>NUCLEOTIDE SEQUENCE</scope>
    <source>
        <strain evidence="4">PHM038</strain>
    </source>
</reference>
<proteinExistence type="predicted"/>
<feature type="compositionally biased region" description="Acidic residues" evidence="1">
    <location>
        <begin position="131"/>
        <end position="146"/>
    </location>
</feature>
<sequence length="335" mass="37230">MKIKCPDCKTAYDIKPEILGEEGRSVKCARCGNRWFVSPKKANEDLDLEADSPPADADTADEAHWMEDEADEQRAAEEKGFAAEAADDEDDDLDSVTSGDAFSEEDEDEEEEEKEPAASTPAPAPRATLASEDDDDYDEEDEDDTGDPSKRPADIETLAKRPKIIVNPNKFKRSVVGAVLKWLARRNYRRIAGIGLFGGALAICAFLVLIRDQIVRDAPDLASLFEFVGLEVNLRGLEFRDLRTFSEVAEGKQVLVVEGTIRNIGEEQTPVPAVRLSIRGTDLQEIYAWTVEPRTTMLKGLDETRFRTILSNPPDGASDILVRFIDRGRKQVILE</sequence>
<dbReference type="EMBL" id="JABFCZ010000009">
    <property type="protein sequence ID" value="MBD1546472.1"/>
    <property type="molecule type" value="Genomic_DNA"/>
</dbReference>
<feature type="compositionally biased region" description="Basic and acidic residues" evidence="1">
    <location>
        <begin position="61"/>
        <end position="81"/>
    </location>
</feature>
<dbReference type="Proteomes" id="UP000598467">
    <property type="component" value="Unassembled WGS sequence"/>
</dbReference>
<evidence type="ECO:0000256" key="1">
    <source>
        <dbReference type="SAM" id="MobiDB-lite"/>
    </source>
</evidence>
<feature type="region of interest" description="Disordered" evidence="1">
    <location>
        <begin position="39"/>
        <end position="156"/>
    </location>
</feature>